<organism evidence="1 2">
    <name type="scientific">Planococcus shixiaomingii</name>
    <dbReference type="NCBI Taxonomy" id="3058393"/>
    <lineage>
        <taxon>Bacteria</taxon>
        <taxon>Bacillati</taxon>
        <taxon>Bacillota</taxon>
        <taxon>Bacilli</taxon>
        <taxon>Bacillales</taxon>
        <taxon>Caryophanaceae</taxon>
        <taxon>Planococcus</taxon>
    </lineage>
</organism>
<gene>
    <name evidence="1" type="ORF">QWY14_11080</name>
</gene>
<name>A0ABT8N382_9BACL</name>
<sequence>MDQLELVAEKVGMLMKAECELLGGECLVKKQRSLVIPARNVSVPCTLDLDISFTKFKEDGSALNKAVIYLLPEELPKFAFHLIEYPIPLPTHYQQRISAGANIICFYMESKEPPEHFAQRLAAALDTLEQVDGPLYVN</sequence>
<keyword evidence="2" id="KW-1185">Reference proteome</keyword>
<evidence type="ECO:0000313" key="1">
    <source>
        <dbReference type="EMBL" id="MDN7242346.1"/>
    </source>
</evidence>
<evidence type="ECO:0000313" key="2">
    <source>
        <dbReference type="Proteomes" id="UP001172055"/>
    </source>
</evidence>
<dbReference type="EMBL" id="JAUJWV010000001">
    <property type="protein sequence ID" value="MDN7242346.1"/>
    <property type="molecule type" value="Genomic_DNA"/>
</dbReference>
<proteinExistence type="predicted"/>
<dbReference type="Proteomes" id="UP001172055">
    <property type="component" value="Unassembled WGS sequence"/>
</dbReference>
<reference evidence="1 2" key="1">
    <citation type="submission" date="2023-06" db="EMBL/GenBank/DDBJ databases">
        <title>Novel species in genus Planococcus.</title>
        <authorList>
            <person name="Ning S."/>
        </authorList>
    </citation>
    <scope>NUCLEOTIDE SEQUENCE [LARGE SCALE GENOMIC DNA]</scope>
    <source>
        <strain evidence="1 2">N028</strain>
    </source>
</reference>
<accession>A0ABT8N382</accession>
<comment type="caution">
    <text evidence="1">The sequence shown here is derived from an EMBL/GenBank/DDBJ whole genome shotgun (WGS) entry which is preliminary data.</text>
</comment>
<protein>
    <submittedName>
        <fullName evidence="1">Uncharacterized protein</fullName>
    </submittedName>
</protein>